<feature type="region of interest" description="Disordered" evidence="1">
    <location>
        <begin position="88"/>
        <end position="118"/>
    </location>
</feature>
<dbReference type="Pfam" id="PF09949">
    <property type="entry name" value="APP1_cat"/>
    <property type="match status" value="1"/>
</dbReference>
<dbReference type="PANTHER" id="PTHR28208:SF3">
    <property type="entry name" value="PHOSPHATIDATE PHOSPHATASE APP1"/>
    <property type="match status" value="1"/>
</dbReference>
<dbReference type="GO" id="GO:0008195">
    <property type="term" value="F:phosphatidate phosphatase activity"/>
    <property type="evidence" value="ECO:0007669"/>
    <property type="project" value="InterPro"/>
</dbReference>
<dbReference type="InterPro" id="IPR052935">
    <property type="entry name" value="Mg2+_PAP"/>
</dbReference>
<dbReference type="PANTHER" id="PTHR28208">
    <property type="entry name" value="PHOSPHATIDATE PHOSPHATASE APP1"/>
    <property type="match status" value="1"/>
</dbReference>
<gene>
    <name evidence="3" type="ORF">CANCADRAFT_131456</name>
</gene>
<feature type="region of interest" description="Disordered" evidence="1">
    <location>
        <begin position="567"/>
        <end position="670"/>
    </location>
</feature>
<evidence type="ECO:0000256" key="1">
    <source>
        <dbReference type="SAM" id="MobiDB-lite"/>
    </source>
</evidence>
<evidence type="ECO:0000313" key="3">
    <source>
        <dbReference type="EMBL" id="ODV88940.1"/>
    </source>
</evidence>
<evidence type="ECO:0000259" key="2">
    <source>
        <dbReference type="Pfam" id="PF09949"/>
    </source>
</evidence>
<feature type="region of interest" description="Disordered" evidence="1">
    <location>
        <begin position="1"/>
        <end position="66"/>
    </location>
</feature>
<dbReference type="AlphaFoldDB" id="A0A1E4TB11"/>
<reference evidence="4" key="1">
    <citation type="submission" date="2016-02" db="EMBL/GenBank/DDBJ databases">
        <title>Comparative genomics of biotechnologically important yeasts.</title>
        <authorList>
            <consortium name="DOE Joint Genome Institute"/>
            <person name="Riley R."/>
            <person name="Haridas S."/>
            <person name="Wolfe K.H."/>
            <person name="Lopes M.R."/>
            <person name="Hittinger C.T."/>
            <person name="Goker M."/>
            <person name="Salamov A."/>
            <person name="Wisecaver J."/>
            <person name="Long T.M."/>
            <person name="Aerts A.L."/>
            <person name="Barry K."/>
            <person name="Choi C."/>
            <person name="Clum A."/>
            <person name="Coughlan A.Y."/>
            <person name="Deshpande S."/>
            <person name="Douglass A.P."/>
            <person name="Hanson S.J."/>
            <person name="Klenk H.-P."/>
            <person name="Labutti K."/>
            <person name="Lapidus A."/>
            <person name="Lindquist E."/>
            <person name="Lipzen A."/>
            <person name="Meier-Kolthoff J.P."/>
            <person name="Ohm R.A."/>
            <person name="Otillar R.P."/>
            <person name="Pangilinan J."/>
            <person name="Peng Y."/>
            <person name="Rokas A."/>
            <person name="Rosa C.A."/>
            <person name="Scheuner C."/>
            <person name="Sibirny A.A."/>
            <person name="Slot J.C."/>
            <person name="Stielow J.B."/>
            <person name="Sun H."/>
            <person name="Kurtzman C.P."/>
            <person name="Blackwell M."/>
            <person name="Jeffries T.W."/>
            <person name="Grigoriev I.V."/>
        </authorList>
    </citation>
    <scope>NUCLEOTIDE SEQUENCE [LARGE SCALE GENOMIC DNA]</scope>
    <source>
        <strain evidence="4">NRRL Y-17796</strain>
    </source>
</reference>
<dbReference type="EMBL" id="KV453843">
    <property type="protein sequence ID" value="ODV88940.1"/>
    <property type="molecule type" value="Genomic_DNA"/>
</dbReference>
<dbReference type="GO" id="GO:0030479">
    <property type="term" value="C:actin cortical patch"/>
    <property type="evidence" value="ECO:0007669"/>
    <property type="project" value="TreeGrafter"/>
</dbReference>
<protein>
    <recommendedName>
        <fullName evidence="2">Phosphatidate phosphatase APP1 catalytic domain-containing protein</fullName>
    </recommendedName>
</protein>
<dbReference type="Proteomes" id="UP000095023">
    <property type="component" value="Unassembled WGS sequence"/>
</dbReference>
<feature type="region of interest" description="Disordered" evidence="1">
    <location>
        <begin position="215"/>
        <end position="237"/>
    </location>
</feature>
<feature type="compositionally biased region" description="Basic and acidic residues" evidence="1">
    <location>
        <begin position="11"/>
        <end position="23"/>
    </location>
</feature>
<dbReference type="OrthoDB" id="541883at2759"/>
<feature type="compositionally biased region" description="Low complexity" evidence="1">
    <location>
        <begin position="98"/>
        <end position="118"/>
    </location>
</feature>
<name>A0A1E4TB11_9ASCO</name>
<sequence>MDPTHNYSQPRADRVPSDSKGEVSDYSYDRMPVTPSRPEWTSKRSSNAVAQATVSPSASVWTMGDSRMGDSRKARLLKYLRSKKEEYFAAESDPGSRSKSAPESVVSASSSDSASSMFSKDPNDEFIVLYPGYSRRHEFSNFYEIDVRGFYGVNGYAKKKERIYASILRQIVGSELKKTSGTATPKLDPATKEPLPTALPQTILEERDLISFDDPASDVPLESTDADHSEESSFDYSSFQGEELTANAVLLQRMAPLLTKPLPNKTVRVFITGSDSDDNMFNAPSATFEVKTNESGRIDERLKVGFIPATLGAETLEGRVDIIPANVLSAEGISVISDIDDTVKITGVNGSRREMLKNVFIRDPLDCRIPGVSDWYGEMRSMGASFHYVSNGPWQMFTNIYDMLNTLQLPPGSYHLRSYSGLMNGIFEPVGQRKRGSLTRILSDFPQRKFILIGDSGESDLEIYVEMCCEFPDQILAVYIRDVTTSEGSQTSLMDLANDTRLSADMLQSLDVNAGEGIPLASNSNEHMPEPKPAKGRTASDFLWTSMLSAKPLVEKLKQGITSVYGDDSDYEPKLISESVPSPPLPPRSPENGDAHLPKKTQNKVRRRQVPPVPDKPAYLKGHPAHESQSGFLPSNDSPKKPNYVSSVTPFHASAQPFNSRRESNSRPGRQINQAMRKLSTLSLSSKTAPDEVPIDILNAQRRFLTARQKIPKHIELDTWKVGSDLKDQSISLITKALDKHQYL</sequence>
<feature type="compositionally biased region" description="Polar residues" evidence="1">
    <location>
        <begin position="627"/>
        <end position="637"/>
    </location>
</feature>
<dbReference type="InterPro" id="IPR019236">
    <property type="entry name" value="APP1_cat"/>
</dbReference>
<accession>A0A1E4TB11</accession>
<feature type="domain" description="Phosphatidate phosphatase APP1 catalytic" evidence="2">
    <location>
        <begin position="333"/>
        <end position="482"/>
    </location>
</feature>
<proteinExistence type="predicted"/>
<evidence type="ECO:0000313" key="4">
    <source>
        <dbReference type="Proteomes" id="UP000095023"/>
    </source>
</evidence>
<feature type="compositionally biased region" description="Basic residues" evidence="1">
    <location>
        <begin position="598"/>
        <end position="609"/>
    </location>
</feature>
<feature type="region of interest" description="Disordered" evidence="1">
    <location>
        <begin position="517"/>
        <end position="537"/>
    </location>
</feature>
<organism evidence="3 4">
    <name type="scientific">Tortispora caseinolytica NRRL Y-17796</name>
    <dbReference type="NCBI Taxonomy" id="767744"/>
    <lineage>
        <taxon>Eukaryota</taxon>
        <taxon>Fungi</taxon>
        <taxon>Dikarya</taxon>
        <taxon>Ascomycota</taxon>
        <taxon>Saccharomycotina</taxon>
        <taxon>Trigonopsidomycetes</taxon>
        <taxon>Trigonopsidales</taxon>
        <taxon>Trigonopsidaceae</taxon>
        <taxon>Tortispora</taxon>
    </lineage>
</organism>
<feature type="compositionally biased region" description="Polar residues" evidence="1">
    <location>
        <begin position="43"/>
        <end position="60"/>
    </location>
</feature>
<keyword evidence="4" id="KW-1185">Reference proteome</keyword>